<evidence type="ECO:0000256" key="7">
    <source>
        <dbReference type="ARBA" id="ARBA00023004"/>
    </source>
</evidence>
<dbReference type="EMBL" id="JACPRF010000274">
    <property type="protein sequence ID" value="MBI2877018.1"/>
    <property type="molecule type" value="Genomic_DNA"/>
</dbReference>
<keyword evidence="6" id="KW-0560">Oxidoreductase</keyword>
<dbReference type="CDD" id="cd02803">
    <property type="entry name" value="OYE_like_FMN_family"/>
    <property type="match status" value="1"/>
</dbReference>
<dbReference type="InterPro" id="IPR051793">
    <property type="entry name" value="NADH:flavin_oxidoreductase"/>
</dbReference>
<evidence type="ECO:0000313" key="10">
    <source>
        <dbReference type="EMBL" id="MBI2877018.1"/>
    </source>
</evidence>
<gene>
    <name evidence="10" type="ORF">HYY20_09070</name>
</gene>
<keyword evidence="4" id="KW-0288">FMN</keyword>
<dbReference type="GO" id="GO:0046872">
    <property type="term" value="F:metal ion binding"/>
    <property type="evidence" value="ECO:0007669"/>
    <property type="project" value="UniProtKB-KW"/>
</dbReference>
<evidence type="ECO:0000256" key="8">
    <source>
        <dbReference type="ARBA" id="ARBA00023014"/>
    </source>
</evidence>
<keyword evidence="5" id="KW-0479">Metal-binding</keyword>
<evidence type="ECO:0000256" key="5">
    <source>
        <dbReference type="ARBA" id="ARBA00022723"/>
    </source>
</evidence>
<evidence type="ECO:0000256" key="4">
    <source>
        <dbReference type="ARBA" id="ARBA00022643"/>
    </source>
</evidence>
<dbReference type="GO" id="GO:0051536">
    <property type="term" value="F:iron-sulfur cluster binding"/>
    <property type="evidence" value="ECO:0007669"/>
    <property type="project" value="UniProtKB-KW"/>
</dbReference>
<evidence type="ECO:0000313" key="11">
    <source>
        <dbReference type="Proteomes" id="UP000769766"/>
    </source>
</evidence>
<dbReference type="PANTHER" id="PTHR42917:SF2">
    <property type="entry name" value="2,4-DIENOYL-COA REDUCTASE [(2E)-ENOYL-COA-PRODUCING]"/>
    <property type="match status" value="1"/>
</dbReference>
<keyword evidence="8" id="KW-0411">Iron-sulfur</keyword>
<dbReference type="SUPFAM" id="SSF51395">
    <property type="entry name" value="FMN-linked oxidoreductases"/>
    <property type="match status" value="1"/>
</dbReference>
<name>A0A932FWZ6_UNCTE</name>
<dbReference type="InterPro" id="IPR001155">
    <property type="entry name" value="OxRdtase_FMN_N"/>
</dbReference>
<feature type="domain" description="NADH:flavin oxidoreductase/NADH oxidase N-terminal" evidence="9">
    <location>
        <begin position="7"/>
        <end position="336"/>
    </location>
</feature>
<evidence type="ECO:0000256" key="6">
    <source>
        <dbReference type="ARBA" id="ARBA00023002"/>
    </source>
</evidence>
<sequence>MSTFAALMKPLEIKGVRLPNRIVFPPTVTNYADAEGKVTERLIRYYREIARHGVGLTVVGATAIARAGNLFPLCSRIDGDEYLEGLSRLFSAIREAGSVPAVQLAHAGRQTSQKMTGEQPVAPSPIPCPVWKDLPRELSAPEIEKVEDDFAEGTRKAKLAGAAMVELHGAHGYLINQFLSPNSNHRTDHYGGSLENRARFARNILHKTRARVGSDYPIICRISAEEFMEGGLTLSETREIAALLVENGVDIISVSAGVAASRPLRDQYMKQGRFWELAGEIKQAIPRTPVIAVGKILDLATAEKVMESQGVELIAICRALIADPEMVTKSLEGKADEIIRCIECGNCTASLVKDDLTMQCSVNAGL</sequence>
<dbReference type="Proteomes" id="UP000769766">
    <property type="component" value="Unassembled WGS sequence"/>
</dbReference>
<dbReference type="AlphaFoldDB" id="A0A932FWZ6"/>
<dbReference type="InterPro" id="IPR013785">
    <property type="entry name" value="Aldolase_TIM"/>
</dbReference>
<comment type="caution">
    <text evidence="10">The sequence shown here is derived from an EMBL/GenBank/DDBJ whole genome shotgun (WGS) entry which is preliminary data.</text>
</comment>
<dbReference type="Gene3D" id="3.20.20.70">
    <property type="entry name" value="Aldolase class I"/>
    <property type="match status" value="1"/>
</dbReference>
<dbReference type="GO" id="GO:0016491">
    <property type="term" value="F:oxidoreductase activity"/>
    <property type="evidence" value="ECO:0007669"/>
    <property type="project" value="UniProtKB-KW"/>
</dbReference>
<dbReference type="GO" id="GO:0010181">
    <property type="term" value="F:FMN binding"/>
    <property type="evidence" value="ECO:0007669"/>
    <property type="project" value="InterPro"/>
</dbReference>
<proteinExistence type="predicted"/>
<dbReference type="PANTHER" id="PTHR42917">
    <property type="entry name" value="2,4-DIENOYL-COA REDUCTASE"/>
    <property type="match status" value="1"/>
</dbReference>
<evidence type="ECO:0000256" key="3">
    <source>
        <dbReference type="ARBA" id="ARBA00022630"/>
    </source>
</evidence>
<reference evidence="10" key="1">
    <citation type="submission" date="2020-07" db="EMBL/GenBank/DDBJ databases">
        <title>Huge and variable diversity of episymbiotic CPR bacteria and DPANN archaea in groundwater ecosystems.</title>
        <authorList>
            <person name="He C.Y."/>
            <person name="Keren R."/>
            <person name="Whittaker M."/>
            <person name="Farag I.F."/>
            <person name="Doudna J."/>
            <person name="Cate J.H.D."/>
            <person name="Banfield J.F."/>
        </authorList>
    </citation>
    <scope>NUCLEOTIDE SEQUENCE</scope>
    <source>
        <strain evidence="10">NC_groundwater_672_Ag_B-0.1um_62_36</strain>
    </source>
</reference>
<comment type="cofactor">
    <cofactor evidence="2">
        <name>[4Fe-4S] cluster</name>
        <dbReference type="ChEBI" id="CHEBI:49883"/>
    </cofactor>
</comment>
<evidence type="ECO:0000256" key="2">
    <source>
        <dbReference type="ARBA" id="ARBA00001966"/>
    </source>
</evidence>
<evidence type="ECO:0000256" key="1">
    <source>
        <dbReference type="ARBA" id="ARBA00001917"/>
    </source>
</evidence>
<keyword evidence="7" id="KW-0408">Iron</keyword>
<accession>A0A932FWZ6</accession>
<evidence type="ECO:0000259" key="9">
    <source>
        <dbReference type="Pfam" id="PF00724"/>
    </source>
</evidence>
<organism evidence="10 11">
    <name type="scientific">Tectimicrobiota bacterium</name>
    <dbReference type="NCBI Taxonomy" id="2528274"/>
    <lineage>
        <taxon>Bacteria</taxon>
        <taxon>Pseudomonadati</taxon>
        <taxon>Nitrospinota/Tectimicrobiota group</taxon>
        <taxon>Candidatus Tectimicrobiota</taxon>
    </lineage>
</organism>
<keyword evidence="3" id="KW-0285">Flavoprotein</keyword>
<protein>
    <submittedName>
        <fullName evidence="10">NADH:flavin oxidoreductase</fullName>
    </submittedName>
</protein>
<comment type="cofactor">
    <cofactor evidence="1">
        <name>FMN</name>
        <dbReference type="ChEBI" id="CHEBI:58210"/>
    </cofactor>
</comment>
<dbReference type="Pfam" id="PF00724">
    <property type="entry name" value="Oxidored_FMN"/>
    <property type="match status" value="1"/>
</dbReference>